<dbReference type="RefSeq" id="XP_010234078.1">
    <property type="nucleotide sequence ID" value="XM_010235776.3"/>
</dbReference>
<dbReference type="KEGG" id="bdi:104583483"/>
<dbReference type="GeneID" id="104583483"/>
<dbReference type="Gramene" id="PNT66219">
    <property type="protein sequence ID" value="PNT66219"/>
    <property type="gene ID" value="BRADI_3g08801v3"/>
</dbReference>
<dbReference type="EnsemblPlants" id="PNT66219">
    <property type="protein sequence ID" value="PNT66219"/>
    <property type="gene ID" value="BRADI_3g08801v3"/>
</dbReference>
<name>A0A2K2CW12_BRADI</name>
<evidence type="ECO:0000313" key="3">
    <source>
        <dbReference type="Proteomes" id="UP000008810"/>
    </source>
</evidence>
<evidence type="ECO:0000313" key="1">
    <source>
        <dbReference type="EMBL" id="PNT66219.1"/>
    </source>
</evidence>
<protein>
    <submittedName>
        <fullName evidence="1 2">Uncharacterized protein</fullName>
    </submittedName>
</protein>
<gene>
    <name evidence="2" type="primary">LOC104583483</name>
    <name evidence="1" type="ORF">BRADI_3g08801v3</name>
</gene>
<evidence type="ECO:0000313" key="2">
    <source>
        <dbReference type="EnsemblPlants" id="PNT66219"/>
    </source>
</evidence>
<organism evidence="1">
    <name type="scientific">Brachypodium distachyon</name>
    <name type="common">Purple false brome</name>
    <name type="synonym">Trachynia distachya</name>
    <dbReference type="NCBI Taxonomy" id="15368"/>
    <lineage>
        <taxon>Eukaryota</taxon>
        <taxon>Viridiplantae</taxon>
        <taxon>Streptophyta</taxon>
        <taxon>Embryophyta</taxon>
        <taxon>Tracheophyta</taxon>
        <taxon>Spermatophyta</taxon>
        <taxon>Magnoliopsida</taxon>
        <taxon>Liliopsida</taxon>
        <taxon>Poales</taxon>
        <taxon>Poaceae</taxon>
        <taxon>BOP clade</taxon>
        <taxon>Pooideae</taxon>
        <taxon>Stipodae</taxon>
        <taxon>Brachypodieae</taxon>
        <taxon>Brachypodium</taxon>
    </lineage>
</organism>
<accession>A0A2K2CW12</accession>
<reference evidence="1" key="2">
    <citation type="submission" date="2017-06" db="EMBL/GenBank/DDBJ databases">
        <title>WGS assembly of Brachypodium distachyon.</title>
        <authorList>
            <consortium name="The International Brachypodium Initiative"/>
            <person name="Lucas S."/>
            <person name="Harmon-Smith M."/>
            <person name="Lail K."/>
            <person name="Tice H."/>
            <person name="Grimwood J."/>
            <person name="Bruce D."/>
            <person name="Barry K."/>
            <person name="Shu S."/>
            <person name="Lindquist E."/>
            <person name="Wang M."/>
            <person name="Pitluck S."/>
            <person name="Vogel J.P."/>
            <person name="Garvin D.F."/>
            <person name="Mockler T.C."/>
            <person name="Schmutz J."/>
            <person name="Rokhsar D."/>
            <person name="Bevan M.W."/>
        </authorList>
    </citation>
    <scope>NUCLEOTIDE SEQUENCE</scope>
    <source>
        <strain evidence="1">Bd21</strain>
    </source>
</reference>
<dbReference type="AlphaFoldDB" id="A0A2K2CW12"/>
<proteinExistence type="predicted"/>
<reference evidence="1 2" key="1">
    <citation type="journal article" date="2010" name="Nature">
        <title>Genome sequencing and analysis of the model grass Brachypodium distachyon.</title>
        <authorList>
            <consortium name="International Brachypodium Initiative"/>
        </authorList>
    </citation>
    <scope>NUCLEOTIDE SEQUENCE [LARGE SCALE GENOMIC DNA]</scope>
    <source>
        <strain evidence="1 2">Bd21</strain>
    </source>
</reference>
<dbReference type="ExpressionAtlas" id="A0A2K2CW12">
    <property type="expression patterns" value="baseline and differential"/>
</dbReference>
<sequence>MAAAVESPLPRANSTWYAIDGALTIVAADDPVEIAVRRDRVAKRARDEQPDEVEARGWSSAIPDYITSLRRRRGCKRPSPEMVSTLIEDFLGGRLTKYSRSGRSNEALGAQTEVLKPWIISFVFMPVIFQKLELACGNLVVYETMNLLIFGGIIYLNFFTPSDPICLSQVYAKLCLSLILPKL</sequence>
<dbReference type="Proteomes" id="UP000008810">
    <property type="component" value="Chromosome 3"/>
</dbReference>
<reference evidence="2" key="3">
    <citation type="submission" date="2018-08" db="UniProtKB">
        <authorList>
            <consortium name="EnsemblPlants"/>
        </authorList>
    </citation>
    <scope>IDENTIFICATION</scope>
    <source>
        <strain evidence="2">cv. Bd21</strain>
    </source>
</reference>
<keyword evidence="3" id="KW-1185">Reference proteome</keyword>
<dbReference type="EMBL" id="CM000882">
    <property type="protein sequence ID" value="PNT66219.1"/>
    <property type="molecule type" value="Genomic_DNA"/>
</dbReference>